<dbReference type="SFLD" id="SFLDS00052">
    <property type="entry name" value="Ferric_Reductase_Domain"/>
    <property type="match status" value="1"/>
</dbReference>
<dbReference type="InterPro" id="IPR013112">
    <property type="entry name" value="FAD-bd_8"/>
</dbReference>
<dbReference type="SUPFAM" id="SSF52343">
    <property type="entry name" value="Ferredoxin reductase-like, C-terminal NADP-linked domain"/>
    <property type="match status" value="1"/>
</dbReference>
<dbReference type="GO" id="GO:0005886">
    <property type="term" value="C:plasma membrane"/>
    <property type="evidence" value="ECO:0007669"/>
    <property type="project" value="TreeGrafter"/>
</dbReference>
<dbReference type="Pfam" id="PF08022">
    <property type="entry name" value="FAD_binding_8"/>
    <property type="match status" value="1"/>
</dbReference>
<dbReference type="SFLD" id="SFLDG01168">
    <property type="entry name" value="Ferric_reductase_subgroup_(FRE"/>
    <property type="match status" value="1"/>
</dbReference>
<evidence type="ECO:0000256" key="9">
    <source>
        <dbReference type="ARBA" id="ARBA00023136"/>
    </source>
</evidence>
<dbReference type="InterPro" id="IPR051410">
    <property type="entry name" value="Ferric/Cupric_Reductase"/>
</dbReference>
<dbReference type="GO" id="GO:0006826">
    <property type="term" value="P:iron ion transport"/>
    <property type="evidence" value="ECO:0007669"/>
    <property type="project" value="TreeGrafter"/>
</dbReference>
<sequence>MASPTLSSGATPSKKIAPDTSVAPFATDLNGVNQPLDLIFKKALWWGFGVLALLILAIRLAQRAHAHWRHLSTMGSSKSDQRYWAINRYQAWWRFKKHMLYAPLGKVRHNREFKLSTAANMGTIPSRFHTILLAMFILTNFSFCVSLDYGHSNRWAIIAELRGRTGVLALINMVAMIIFAGRNNPLITLLQISFDTYNLMHRWIGRIVILEAIIHTICWAVVKHAATGWSGVWEMIRTDSFIGWGTVSTTSMVLIFITSLSAVRHAFYETFLDVHIILALFAIVGVWIHCKIDNLPQLPIIQTVFILWVLERVARMLRLAWFNWARNKGWTTATVQPMPGEACRVTLHLPKHASIKPGSHAYLRFLSVNVWESHPFSVAWVDHIPVEPNLPTTEKPATSRLQQQETKTEVSFVIQAQTGMTRKLHDKAAKCGSEGLTIRAAFEGPYAGHHSLDSYGHVVLYAGATGITHQLSYVQHLIKGFNEGSIATKKITLIWIIREAEHLEWVRPWMDVILKMPRRREILTIKLFVTRPKQPKEIQSASATVQMFPGRPNVKAIIQSEVETQVGAMCVTVCGPGALADSVRSAVREVQDQGVVDFIEESFTW</sequence>
<dbReference type="STRING" id="2656787.A0A370TZX8"/>
<dbReference type="RefSeq" id="XP_031873747.1">
    <property type="nucleotide sequence ID" value="XM_032009693.1"/>
</dbReference>
<feature type="transmembrane region" description="Helical" evidence="10">
    <location>
        <begin position="270"/>
        <end position="288"/>
    </location>
</feature>
<evidence type="ECO:0000256" key="2">
    <source>
        <dbReference type="ARBA" id="ARBA00006278"/>
    </source>
</evidence>
<keyword evidence="5" id="KW-0249">Electron transport</keyword>
<evidence type="ECO:0000259" key="11">
    <source>
        <dbReference type="PROSITE" id="PS51384"/>
    </source>
</evidence>
<evidence type="ECO:0000256" key="6">
    <source>
        <dbReference type="ARBA" id="ARBA00022989"/>
    </source>
</evidence>
<feature type="transmembrane region" description="Helical" evidence="10">
    <location>
        <begin position="43"/>
        <end position="61"/>
    </location>
</feature>
<comment type="subcellular location">
    <subcellularLocation>
        <location evidence="1">Membrane</location>
        <topology evidence="1">Multi-pass membrane protein</topology>
    </subcellularLocation>
</comment>
<feature type="transmembrane region" description="Helical" evidence="10">
    <location>
        <begin position="161"/>
        <end position="182"/>
    </location>
</feature>
<comment type="similarity">
    <text evidence="2">Belongs to the ferric reductase (FRE) family.</text>
</comment>
<feature type="transmembrane region" description="Helical" evidence="10">
    <location>
        <begin position="203"/>
        <end position="222"/>
    </location>
</feature>
<dbReference type="OrthoDB" id="4494341at2759"/>
<keyword evidence="13" id="KW-1185">Reference proteome</keyword>
<evidence type="ECO:0000256" key="10">
    <source>
        <dbReference type="SAM" id="Phobius"/>
    </source>
</evidence>
<keyword evidence="9 10" id="KW-0472">Membrane</keyword>
<comment type="caution">
    <text evidence="12">The sequence shown here is derived from an EMBL/GenBank/DDBJ whole genome shotgun (WGS) entry which is preliminary data.</text>
</comment>
<dbReference type="InterPro" id="IPR013121">
    <property type="entry name" value="Fe_red_NAD-bd_6"/>
</dbReference>
<organism evidence="12 13">
    <name type="scientific">Venustampulla echinocandica</name>
    <dbReference type="NCBI Taxonomy" id="2656787"/>
    <lineage>
        <taxon>Eukaryota</taxon>
        <taxon>Fungi</taxon>
        <taxon>Dikarya</taxon>
        <taxon>Ascomycota</taxon>
        <taxon>Pezizomycotina</taxon>
        <taxon>Leotiomycetes</taxon>
        <taxon>Helotiales</taxon>
        <taxon>Pleuroascaceae</taxon>
        <taxon>Venustampulla</taxon>
    </lineage>
</organism>
<evidence type="ECO:0000256" key="8">
    <source>
        <dbReference type="ARBA" id="ARBA00023065"/>
    </source>
</evidence>
<evidence type="ECO:0000256" key="5">
    <source>
        <dbReference type="ARBA" id="ARBA00022982"/>
    </source>
</evidence>
<dbReference type="CDD" id="cd06186">
    <property type="entry name" value="NOX_Duox_like_FAD_NADP"/>
    <property type="match status" value="1"/>
</dbReference>
<gene>
    <name evidence="12" type="ORF">BP5553_01070</name>
</gene>
<dbReference type="GO" id="GO:0006879">
    <property type="term" value="P:intracellular iron ion homeostasis"/>
    <property type="evidence" value="ECO:0007669"/>
    <property type="project" value="TreeGrafter"/>
</dbReference>
<dbReference type="Pfam" id="PF01794">
    <property type="entry name" value="Ferric_reduct"/>
    <property type="match status" value="1"/>
</dbReference>
<feature type="domain" description="FAD-binding FR-type" evidence="11">
    <location>
        <begin position="325"/>
        <end position="452"/>
    </location>
</feature>
<evidence type="ECO:0000313" key="13">
    <source>
        <dbReference type="Proteomes" id="UP000254866"/>
    </source>
</evidence>
<dbReference type="PROSITE" id="PS51384">
    <property type="entry name" value="FAD_FR"/>
    <property type="match status" value="1"/>
</dbReference>
<keyword evidence="7" id="KW-0560">Oxidoreductase</keyword>
<proteinExistence type="inferred from homology"/>
<evidence type="ECO:0000256" key="1">
    <source>
        <dbReference type="ARBA" id="ARBA00004141"/>
    </source>
</evidence>
<dbReference type="InterPro" id="IPR017927">
    <property type="entry name" value="FAD-bd_FR_type"/>
</dbReference>
<evidence type="ECO:0000256" key="4">
    <source>
        <dbReference type="ARBA" id="ARBA00022692"/>
    </source>
</evidence>
<dbReference type="AlphaFoldDB" id="A0A370TZX8"/>
<dbReference type="EMBL" id="NPIC01000001">
    <property type="protein sequence ID" value="RDL41091.1"/>
    <property type="molecule type" value="Genomic_DNA"/>
</dbReference>
<reference evidence="12 13" key="1">
    <citation type="journal article" date="2018" name="IMA Fungus">
        <title>IMA Genome-F 9: Draft genome sequence of Annulohypoxylon stygium, Aspergillus mulundensis, Berkeleyomyces basicola (syn. Thielaviopsis basicola), Ceratocystis smalleyi, two Cercospora beticola strains, Coleophoma cylindrospora, Fusarium fracticaudum, Phialophora cf. hyalina, and Morchella septimelata.</title>
        <authorList>
            <person name="Wingfield B.D."/>
            <person name="Bills G.F."/>
            <person name="Dong Y."/>
            <person name="Huang W."/>
            <person name="Nel W.J."/>
            <person name="Swalarsk-Parry B.S."/>
            <person name="Vaghefi N."/>
            <person name="Wilken P.M."/>
            <person name="An Z."/>
            <person name="de Beer Z.W."/>
            <person name="De Vos L."/>
            <person name="Chen L."/>
            <person name="Duong T.A."/>
            <person name="Gao Y."/>
            <person name="Hammerbacher A."/>
            <person name="Kikkert J.R."/>
            <person name="Li Y."/>
            <person name="Li H."/>
            <person name="Li K."/>
            <person name="Li Q."/>
            <person name="Liu X."/>
            <person name="Ma X."/>
            <person name="Naidoo K."/>
            <person name="Pethybridge S.J."/>
            <person name="Sun J."/>
            <person name="Steenkamp E.T."/>
            <person name="van der Nest M.A."/>
            <person name="van Wyk S."/>
            <person name="Wingfield M.J."/>
            <person name="Xiong C."/>
            <person name="Yue Q."/>
            <person name="Zhang X."/>
        </authorList>
    </citation>
    <scope>NUCLEOTIDE SEQUENCE [LARGE SCALE GENOMIC DNA]</scope>
    <source>
        <strain evidence="12 13">BP 5553</strain>
    </source>
</reference>
<keyword evidence="3" id="KW-0813">Transport</keyword>
<evidence type="ECO:0000256" key="3">
    <source>
        <dbReference type="ARBA" id="ARBA00022448"/>
    </source>
</evidence>
<evidence type="ECO:0000256" key="7">
    <source>
        <dbReference type="ARBA" id="ARBA00023002"/>
    </source>
</evidence>
<dbReference type="GO" id="GO:0000293">
    <property type="term" value="F:ferric-chelate reductase activity"/>
    <property type="evidence" value="ECO:0007669"/>
    <property type="project" value="UniProtKB-ARBA"/>
</dbReference>
<dbReference type="PANTHER" id="PTHR32361:SF12">
    <property type="entry name" value="PUTATIVE (AFU_ORTHOLOGUE AFUA_1G14340)-RELATED"/>
    <property type="match status" value="1"/>
</dbReference>
<name>A0A370TZX8_9HELO</name>
<feature type="transmembrane region" description="Helical" evidence="10">
    <location>
        <begin position="131"/>
        <end position="149"/>
    </location>
</feature>
<dbReference type="GO" id="GO:0015677">
    <property type="term" value="P:copper ion import"/>
    <property type="evidence" value="ECO:0007669"/>
    <property type="project" value="TreeGrafter"/>
</dbReference>
<dbReference type="Pfam" id="PF08030">
    <property type="entry name" value="NAD_binding_6"/>
    <property type="match status" value="1"/>
</dbReference>
<dbReference type="Proteomes" id="UP000254866">
    <property type="component" value="Unassembled WGS sequence"/>
</dbReference>
<keyword evidence="6 10" id="KW-1133">Transmembrane helix</keyword>
<dbReference type="PANTHER" id="PTHR32361">
    <property type="entry name" value="FERRIC/CUPRIC REDUCTASE TRANSMEMBRANE COMPONENT"/>
    <property type="match status" value="1"/>
</dbReference>
<evidence type="ECO:0000313" key="12">
    <source>
        <dbReference type="EMBL" id="RDL41091.1"/>
    </source>
</evidence>
<keyword evidence="4 10" id="KW-0812">Transmembrane</keyword>
<keyword evidence="8" id="KW-0406">Ion transport</keyword>
<feature type="transmembrane region" description="Helical" evidence="10">
    <location>
        <begin position="242"/>
        <end position="263"/>
    </location>
</feature>
<dbReference type="InterPro" id="IPR039261">
    <property type="entry name" value="FNR_nucleotide-bd"/>
</dbReference>
<accession>A0A370TZX8</accession>
<protein>
    <submittedName>
        <fullName evidence="12">Ferredoxin reductase-like, C-terminal NADP-linked</fullName>
    </submittedName>
</protein>
<dbReference type="InterPro" id="IPR013130">
    <property type="entry name" value="Fe3_Rdtase_TM_dom"/>
</dbReference>
<dbReference type="GeneID" id="43593919"/>
<dbReference type="Gene3D" id="3.40.50.80">
    <property type="entry name" value="Nucleotide-binding domain of ferredoxin-NADP reductase (FNR) module"/>
    <property type="match status" value="1"/>
</dbReference>